<dbReference type="PANTHER" id="PTHR30290:SF82">
    <property type="entry name" value="ABC-TYPE DIPEPTIDE_OLIGOPEPTIDE TRANSPORT SYSTEM, PERIPLASMIC COMPONENT"/>
    <property type="match status" value="1"/>
</dbReference>
<dbReference type="Gene3D" id="3.10.105.10">
    <property type="entry name" value="Dipeptide-binding Protein, Domain 3"/>
    <property type="match status" value="1"/>
</dbReference>
<dbReference type="InterPro" id="IPR030678">
    <property type="entry name" value="Peptide/Ni-bd"/>
</dbReference>
<dbReference type="GO" id="GO:0042597">
    <property type="term" value="C:periplasmic space"/>
    <property type="evidence" value="ECO:0007669"/>
    <property type="project" value="UniProtKB-ARBA"/>
</dbReference>
<accession>C7PXH7</accession>
<proteinExistence type="predicted"/>
<keyword evidence="1" id="KW-0732">Signal</keyword>
<dbReference type="RefSeq" id="WP_012786723.1">
    <property type="nucleotide sequence ID" value="NC_013131.1"/>
</dbReference>
<dbReference type="InParanoid" id="C7PXH7"/>
<organism evidence="3 4">
    <name type="scientific">Catenulispora acidiphila (strain DSM 44928 / JCM 14897 / NBRC 102108 / NRRL B-24433 / ID139908)</name>
    <dbReference type="NCBI Taxonomy" id="479433"/>
    <lineage>
        <taxon>Bacteria</taxon>
        <taxon>Bacillati</taxon>
        <taxon>Actinomycetota</taxon>
        <taxon>Actinomycetes</taxon>
        <taxon>Catenulisporales</taxon>
        <taxon>Catenulisporaceae</taxon>
        <taxon>Catenulispora</taxon>
    </lineage>
</organism>
<dbReference type="Pfam" id="PF00496">
    <property type="entry name" value="SBP_bac_5"/>
    <property type="match status" value="1"/>
</dbReference>
<feature type="signal peptide" evidence="1">
    <location>
        <begin position="1"/>
        <end position="28"/>
    </location>
</feature>
<dbReference type="KEGG" id="cai:Caci_2512"/>
<gene>
    <name evidence="3" type="ordered locus">Caci_2512</name>
</gene>
<dbReference type="PANTHER" id="PTHR30290">
    <property type="entry name" value="PERIPLASMIC BINDING COMPONENT OF ABC TRANSPORTER"/>
    <property type="match status" value="1"/>
</dbReference>
<evidence type="ECO:0000259" key="2">
    <source>
        <dbReference type="Pfam" id="PF00496"/>
    </source>
</evidence>
<feature type="chain" id="PRO_5038440411" evidence="1">
    <location>
        <begin position="29"/>
        <end position="565"/>
    </location>
</feature>
<dbReference type="CDD" id="cd08509">
    <property type="entry name" value="PBP2_TmCBP_oligosaccharides_like"/>
    <property type="match status" value="1"/>
</dbReference>
<evidence type="ECO:0000313" key="4">
    <source>
        <dbReference type="Proteomes" id="UP000000851"/>
    </source>
</evidence>
<dbReference type="STRING" id="479433.Caci_2512"/>
<dbReference type="GO" id="GO:0015833">
    <property type="term" value="P:peptide transport"/>
    <property type="evidence" value="ECO:0007669"/>
    <property type="project" value="TreeGrafter"/>
</dbReference>
<dbReference type="AlphaFoldDB" id="C7PXH7"/>
<dbReference type="FunCoup" id="C7PXH7">
    <property type="interactions" value="92"/>
</dbReference>
<protein>
    <submittedName>
        <fullName evidence="3">Extracellular solute-binding protein family 5</fullName>
    </submittedName>
</protein>
<dbReference type="GO" id="GO:1904680">
    <property type="term" value="F:peptide transmembrane transporter activity"/>
    <property type="evidence" value="ECO:0007669"/>
    <property type="project" value="TreeGrafter"/>
</dbReference>
<sequence precursor="true">MTFATSGTAARRPLAALLAAGLAVTLAAGCGSSKSKSGGASTGGGKTVLNVGMPDGATLPANNNPYLDSSFAKKLGYTWLIWEPLAMQDEAKPDQDPAPWLATKWSWSPDYSQVTLTVRDGVKWSDGTPLTADDVAYSFQIQKDHKEVDYYSLAIKGVTTSGNQVTVSFDGSQYVNRTKILSTQVINKKQWSAMADPSKDTVANPIGTGPYTIKTTTPSTVTVSARSDYWGTAPKVKTINFTTYSSNDTMGAALTSGAAEWSYYFMSDAKSTFVAKDPAHYKLYFPAQLSADGLWFNTTKKPYDNPHLRRAMSMVINRDDIFNQGEAGYFKPEIANVTGIPTPQGEPYIAAQFKNISPVTGVAAAKKELTDNGFTYSGTTLVDPTGKPVTMTLTDPADWNDYQTDLAIIKDNLASIGINATVDKANDDAWFDNIAKGNFDAALHWTNSGTTPYDMYDQIMDSAGLEPLGTAATGDFGRYKNPAADAALKAYSNATDDAGRKAAMDNLEQLFVQEMPMIPTSAGNLGAEYSTKNWSGWPSADNAYEAPQPTRWGMEDIVLHLTPSS</sequence>
<dbReference type="OrthoDB" id="9764591at2"/>
<keyword evidence="4" id="KW-1185">Reference proteome</keyword>
<dbReference type="HOGENOM" id="CLU_017028_8_3_11"/>
<dbReference type="GO" id="GO:0043190">
    <property type="term" value="C:ATP-binding cassette (ABC) transporter complex"/>
    <property type="evidence" value="ECO:0007669"/>
    <property type="project" value="InterPro"/>
</dbReference>
<evidence type="ECO:0000256" key="1">
    <source>
        <dbReference type="SAM" id="SignalP"/>
    </source>
</evidence>
<dbReference type="Gene3D" id="3.90.76.10">
    <property type="entry name" value="Dipeptide-binding Protein, Domain 1"/>
    <property type="match status" value="1"/>
</dbReference>
<feature type="domain" description="Solute-binding protein family 5" evidence="2">
    <location>
        <begin position="97"/>
        <end position="461"/>
    </location>
</feature>
<evidence type="ECO:0000313" key="3">
    <source>
        <dbReference type="EMBL" id="ACU71430.1"/>
    </source>
</evidence>
<dbReference type="Proteomes" id="UP000000851">
    <property type="component" value="Chromosome"/>
</dbReference>
<dbReference type="PIRSF" id="PIRSF002741">
    <property type="entry name" value="MppA"/>
    <property type="match status" value="1"/>
</dbReference>
<dbReference type="eggNOG" id="COG0747">
    <property type="taxonomic scope" value="Bacteria"/>
</dbReference>
<name>C7PXH7_CATAD</name>
<dbReference type="InterPro" id="IPR039424">
    <property type="entry name" value="SBP_5"/>
</dbReference>
<dbReference type="Gene3D" id="3.40.190.10">
    <property type="entry name" value="Periplasmic binding protein-like II"/>
    <property type="match status" value="1"/>
</dbReference>
<dbReference type="EMBL" id="CP001700">
    <property type="protein sequence ID" value="ACU71430.1"/>
    <property type="molecule type" value="Genomic_DNA"/>
</dbReference>
<dbReference type="InterPro" id="IPR000914">
    <property type="entry name" value="SBP_5_dom"/>
</dbReference>
<dbReference type="SUPFAM" id="SSF53850">
    <property type="entry name" value="Periplasmic binding protein-like II"/>
    <property type="match status" value="1"/>
</dbReference>
<reference evidence="3 4" key="1">
    <citation type="journal article" date="2009" name="Stand. Genomic Sci.">
        <title>Complete genome sequence of Catenulispora acidiphila type strain (ID 139908).</title>
        <authorList>
            <person name="Copeland A."/>
            <person name="Lapidus A."/>
            <person name="Glavina Del Rio T."/>
            <person name="Nolan M."/>
            <person name="Lucas S."/>
            <person name="Chen F."/>
            <person name="Tice H."/>
            <person name="Cheng J.F."/>
            <person name="Bruce D."/>
            <person name="Goodwin L."/>
            <person name="Pitluck S."/>
            <person name="Mikhailova N."/>
            <person name="Pati A."/>
            <person name="Ivanova N."/>
            <person name="Mavromatis K."/>
            <person name="Chen A."/>
            <person name="Palaniappan K."/>
            <person name="Chain P."/>
            <person name="Land M."/>
            <person name="Hauser L."/>
            <person name="Chang Y.J."/>
            <person name="Jeffries C.D."/>
            <person name="Chertkov O."/>
            <person name="Brettin T."/>
            <person name="Detter J.C."/>
            <person name="Han C."/>
            <person name="Ali Z."/>
            <person name="Tindall B.J."/>
            <person name="Goker M."/>
            <person name="Bristow J."/>
            <person name="Eisen J.A."/>
            <person name="Markowitz V."/>
            <person name="Hugenholtz P."/>
            <person name="Kyrpides N.C."/>
            <person name="Klenk H.P."/>
        </authorList>
    </citation>
    <scope>NUCLEOTIDE SEQUENCE [LARGE SCALE GENOMIC DNA]</scope>
    <source>
        <strain evidence="4">DSM 44928 / JCM 14897 / NBRC 102108 / NRRL B-24433 / ID139908</strain>
    </source>
</reference>